<evidence type="ECO:0000313" key="2">
    <source>
        <dbReference type="Proteomes" id="UP000769157"/>
    </source>
</evidence>
<dbReference type="Proteomes" id="UP000769157">
    <property type="component" value="Unassembled WGS sequence"/>
</dbReference>
<proteinExistence type="predicted"/>
<accession>A0A9P8T5K6</accession>
<sequence length="205" mass="23545">MVADLSQLHDLVVQTSQTGLGSSLSTNTNKESVVVQHLLVKRRLQSRKLALDDLLNLVWKIFLHIFLQSSQQERSQNLVQSSNNQQTLFFRKLELVLVASVGERSVEPLIERLNRVEHFWKNKVQQRPKLRQVVLQWSTCQNQSVSGVVVLLQSERQFRGGILHTVTLIDDHVRPFELAQQRPVSNDVFVSCEQHREVSASHLIL</sequence>
<comment type="caution">
    <text evidence="1">The sequence shown here is derived from an EMBL/GenBank/DDBJ whole genome shotgun (WGS) entry which is preliminary data.</text>
</comment>
<gene>
    <name evidence="1" type="ORF">OGAPHI_004374</name>
</gene>
<dbReference type="RefSeq" id="XP_046061389.1">
    <property type="nucleotide sequence ID" value="XM_046205445.1"/>
</dbReference>
<name>A0A9P8T5K6_9ASCO</name>
<dbReference type="AlphaFoldDB" id="A0A9P8T5K6"/>
<reference evidence="1" key="1">
    <citation type="journal article" date="2021" name="Open Biol.">
        <title>Shared evolutionary footprints suggest mitochondrial oxidative damage underlies multiple complex I losses in fungi.</title>
        <authorList>
            <person name="Schikora-Tamarit M.A."/>
            <person name="Marcet-Houben M."/>
            <person name="Nosek J."/>
            <person name="Gabaldon T."/>
        </authorList>
    </citation>
    <scope>NUCLEOTIDE SEQUENCE</scope>
    <source>
        <strain evidence="1">CBS6075</strain>
    </source>
</reference>
<keyword evidence="2" id="KW-1185">Reference proteome</keyword>
<dbReference type="GeneID" id="70236339"/>
<protein>
    <submittedName>
        <fullName evidence="1">Uncharacterized protein</fullName>
    </submittedName>
</protein>
<evidence type="ECO:0000313" key="1">
    <source>
        <dbReference type="EMBL" id="KAH3666185.1"/>
    </source>
</evidence>
<organism evidence="1 2">
    <name type="scientific">Ogataea philodendri</name>
    <dbReference type="NCBI Taxonomy" id="1378263"/>
    <lineage>
        <taxon>Eukaryota</taxon>
        <taxon>Fungi</taxon>
        <taxon>Dikarya</taxon>
        <taxon>Ascomycota</taxon>
        <taxon>Saccharomycotina</taxon>
        <taxon>Pichiomycetes</taxon>
        <taxon>Pichiales</taxon>
        <taxon>Pichiaceae</taxon>
        <taxon>Ogataea</taxon>
    </lineage>
</organism>
<reference evidence="1" key="2">
    <citation type="submission" date="2021-01" db="EMBL/GenBank/DDBJ databases">
        <authorList>
            <person name="Schikora-Tamarit M.A."/>
        </authorList>
    </citation>
    <scope>NUCLEOTIDE SEQUENCE</scope>
    <source>
        <strain evidence="1">CBS6075</strain>
    </source>
</reference>
<dbReference type="EMBL" id="JAEUBE010000295">
    <property type="protein sequence ID" value="KAH3666185.1"/>
    <property type="molecule type" value="Genomic_DNA"/>
</dbReference>